<evidence type="ECO:0000313" key="4">
    <source>
        <dbReference type="EMBL" id="GAA0169752.1"/>
    </source>
</evidence>
<evidence type="ECO:0000256" key="3">
    <source>
        <dbReference type="ARBA" id="ARBA00022946"/>
    </source>
</evidence>
<dbReference type="GO" id="GO:0003676">
    <property type="term" value="F:nucleic acid binding"/>
    <property type="evidence" value="ECO:0007669"/>
    <property type="project" value="InterPro"/>
</dbReference>
<dbReference type="FunFam" id="1.25.70.10:FF:000001">
    <property type="entry name" value="Mitochondrial transcription termination factor-like"/>
    <property type="match status" value="1"/>
</dbReference>
<evidence type="ECO:0000256" key="2">
    <source>
        <dbReference type="ARBA" id="ARBA00022472"/>
    </source>
</evidence>
<accession>A0AAV3R5U6</accession>
<protein>
    <submittedName>
        <fullName evidence="4">Uncharacterized protein</fullName>
    </submittedName>
</protein>
<dbReference type="InterPro" id="IPR038538">
    <property type="entry name" value="MTERF_sf"/>
</dbReference>
<sequence length="406" mass="47079">MLAFYFQSPLQILPKNPIFCVPFSKNPIYFVPFSKNPIFFVPFSSESAKDDERSFTIRYLIHKCFMSTENALKASRKVQLMSPKQPDSVLYILKNHGFNKAQISQLVSRYPEILKANAERTILPKLDFFVSIGVPNSVLGIALSYYPGIFSRSLSKTLIPSYNYVKSFVGTDAKVAYVFKRSPRFFVDGFRREVVENIAKLRDYGVPETSICFMFSYYPGTLMQRNDRFVKNLSKVIEMGFDSSKYKFVVAFQTLCDLKKSTIERKKKVYSRWEWSECDIEAAFLAHPICMRLSETKINSAMDFLINKMGFQPRAIAKSPVLLFYNLEKRIVPRCQVARALILKGLRKKETTHMISLLQVSNERFMEMYMTKYPKELPQLLDLYKGKVNITDLNFSAEELNQVKLH</sequence>
<keyword evidence="2" id="KW-0804">Transcription</keyword>
<comment type="similarity">
    <text evidence="1">Belongs to the mTERF family.</text>
</comment>
<proteinExistence type="inferred from homology"/>
<dbReference type="Proteomes" id="UP001454036">
    <property type="component" value="Unassembled WGS sequence"/>
</dbReference>
<dbReference type="Pfam" id="PF02536">
    <property type="entry name" value="mTERF"/>
    <property type="match status" value="1"/>
</dbReference>
<dbReference type="SMART" id="SM00733">
    <property type="entry name" value="Mterf"/>
    <property type="match status" value="5"/>
</dbReference>
<dbReference type="InterPro" id="IPR003690">
    <property type="entry name" value="MTERF"/>
</dbReference>
<evidence type="ECO:0000256" key="1">
    <source>
        <dbReference type="ARBA" id="ARBA00007692"/>
    </source>
</evidence>
<gene>
    <name evidence="4" type="ORF">LIER_24161</name>
</gene>
<dbReference type="AlphaFoldDB" id="A0AAV3R5U6"/>
<dbReference type="Gene3D" id="1.25.70.10">
    <property type="entry name" value="Transcription termination factor 3, mitochondrial"/>
    <property type="match status" value="1"/>
</dbReference>
<dbReference type="PANTHER" id="PTHR13068">
    <property type="entry name" value="CGI-12 PROTEIN-RELATED"/>
    <property type="match status" value="1"/>
</dbReference>
<dbReference type="PANTHER" id="PTHR13068:SF133">
    <property type="entry name" value="MITOCHONDRIAL TRANSCRIPTION TERMINATION FACTOR FAMILY PROTEIN"/>
    <property type="match status" value="1"/>
</dbReference>
<keyword evidence="3" id="KW-0809">Transit peptide</keyword>
<comment type="caution">
    <text evidence="4">The sequence shown here is derived from an EMBL/GenBank/DDBJ whole genome shotgun (WGS) entry which is preliminary data.</text>
</comment>
<dbReference type="GO" id="GO:0006353">
    <property type="term" value="P:DNA-templated transcription termination"/>
    <property type="evidence" value="ECO:0007669"/>
    <property type="project" value="UniProtKB-KW"/>
</dbReference>
<organism evidence="4 5">
    <name type="scientific">Lithospermum erythrorhizon</name>
    <name type="common">Purple gromwell</name>
    <name type="synonym">Lithospermum officinale var. erythrorhizon</name>
    <dbReference type="NCBI Taxonomy" id="34254"/>
    <lineage>
        <taxon>Eukaryota</taxon>
        <taxon>Viridiplantae</taxon>
        <taxon>Streptophyta</taxon>
        <taxon>Embryophyta</taxon>
        <taxon>Tracheophyta</taxon>
        <taxon>Spermatophyta</taxon>
        <taxon>Magnoliopsida</taxon>
        <taxon>eudicotyledons</taxon>
        <taxon>Gunneridae</taxon>
        <taxon>Pentapetalae</taxon>
        <taxon>asterids</taxon>
        <taxon>lamiids</taxon>
        <taxon>Boraginales</taxon>
        <taxon>Boraginaceae</taxon>
        <taxon>Boraginoideae</taxon>
        <taxon>Lithospermeae</taxon>
        <taxon>Lithospermum</taxon>
    </lineage>
</organism>
<keyword evidence="2" id="KW-0805">Transcription regulation</keyword>
<evidence type="ECO:0000313" key="5">
    <source>
        <dbReference type="Proteomes" id="UP001454036"/>
    </source>
</evidence>
<dbReference type="EMBL" id="BAABME010006963">
    <property type="protein sequence ID" value="GAA0169752.1"/>
    <property type="molecule type" value="Genomic_DNA"/>
</dbReference>
<name>A0AAV3R5U6_LITER</name>
<keyword evidence="2" id="KW-0806">Transcription termination</keyword>
<reference evidence="4 5" key="1">
    <citation type="submission" date="2024-01" db="EMBL/GenBank/DDBJ databases">
        <title>The complete chloroplast genome sequence of Lithospermum erythrorhizon: insights into the phylogenetic relationship among Boraginaceae species and the maternal lineages of purple gromwells.</title>
        <authorList>
            <person name="Okada T."/>
            <person name="Watanabe K."/>
        </authorList>
    </citation>
    <scope>NUCLEOTIDE SEQUENCE [LARGE SCALE GENOMIC DNA]</scope>
</reference>
<keyword evidence="5" id="KW-1185">Reference proteome</keyword>